<keyword evidence="2 7" id="KW-1003">Cell membrane</keyword>
<evidence type="ECO:0000256" key="2">
    <source>
        <dbReference type="ARBA" id="ARBA00022475"/>
    </source>
</evidence>
<keyword evidence="3 7" id="KW-0547">Nucleotide-binding</keyword>
<protein>
    <recommendedName>
        <fullName evidence="7">Spermidine/putrescine import ATP-binding protein PotA</fullName>
        <ecNumber evidence="7">7.6.2.11</ecNumber>
    </recommendedName>
</protein>
<evidence type="ECO:0000313" key="10">
    <source>
        <dbReference type="Proteomes" id="UP000831775"/>
    </source>
</evidence>
<evidence type="ECO:0000259" key="8">
    <source>
        <dbReference type="PROSITE" id="PS50893"/>
    </source>
</evidence>
<dbReference type="SMART" id="SM00382">
    <property type="entry name" value="AAA"/>
    <property type="match status" value="1"/>
</dbReference>
<dbReference type="InterPro" id="IPR013611">
    <property type="entry name" value="Transp-assoc_OB_typ2"/>
</dbReference>
<keyword evidence="1 7" id="KW-0813">Transport</keyword>
<keyword evidence="5 7" id="KW-1278">Translocase</keyword>
<dbReference type="InterPro" id="IPR050093">
    <property type="entry name" value="ABC_SmlMolc_Importer"/>
</dbReference>
<dbReference type="InterPro" id="IPR003593">
    <property type="entry name" value="AAA+_ATPase"/>
</dbReference>
<dbReference type="InterPro" id="IPR027417">
    <property type="entry name" value="P-loop_NTPase"/>
</dbReference>
<dbReference type="SUPFAM" id="SSF52540">
    <property type="entry name" value="P-loop containing nucleoside triphosphate hydrolases"/>
    <property type="match status" value="1"/>
</dbReference>
<reference evidence="9 10" key="1">
    <citation type="submission" date="2022-04" db="EMBL/GenBank/DDBJ databases">
        <title>Leucobacter sp. isolated from rhizosphere of onion.</title>
        <authorList>
            <person name="Won M."/>
            <person name="Lee C.-M."/>
            <person name="Woen H.-Y."/>
            <person name="Kwon S.-W."/>
        </authorList>
    </citation>
    <scope>NUCLEOTIDE SEQUENCE [LARGE SCALE GENOMIC DNA]</scope>
    <source>
        <strain evidence="9 10">H25R-14</strain>
    </source>
</reference>
<dbReference type="Gene3D" id="2.40.50.100">
    <property type="match status" value="1"/>
</dbReference>
<dbReference type="Pfam" id="PF08402">
    <property type="entry name" value="TOBE_2"/>
    <property type="match status" value="1"/>
</dbReference>
<proteinExistence type="inferred from homology"/>
<feature type="domain" description="ABC transporter" evidence="8">
    <location>
        <begin position="10"/>
        <end position="240"/>
    </location>
</feature>
<keyword evidence="4 7" id="KW-0067">ATP-binding</keyword>
<evidence type="ECO:0000256" key="6">
    <source>
        <dbReference type="ARBA" id="ARBA00023136"/>
    </source>
</evidence>
<sequence length="368" mass="39844">MHTPDSSNYLKLNGLSKHYGSAIALDGIDLNVARGEFVTLLGGSGSGKTTTLNCIAGFVSPTSGSIELDGIEINRLPAHKRNVGVVFQNYALFPHLSVFENVAYPLKARRTPRSRIQGMVKEALATVRLEGFEQRLPSELSGGQQQRVAMARAIVYRPDLLLLDEPLGALDKNLREQLQLEIMRLHRELGMTVIAVTHDQEEALMMSDRIAVYREGSIVQIGTANELYNDPSNQFVAEFVGESNVFSVHTVRDTQGIRYEAPGLGRFTVESGADLAEGEPAVVVVRPESMSLIAVGDAPSTNANVVHAEVMNSVYVGSSRKYIVRTADGQERQVRTGPLGRPFAVGEAVAVTWAPEHGILLSGEGGPL</sequence>
<keyword evidence="6 7" id="KW-0472">Membrane</keyword>
<comment type="subunit">
    <text evidence="7">The complex is composed of two ATP-binding proteins (PotA), two transmembrane proteins (PotB and PotC) and a solute-binding protein (PotD).</text>
</comment>
<evidence type="ECO:0000313" key="9">
    <source>
        <dbReference type="EMBL" id="UOQ61493.1"/>
    </source>
</evidence>
<evidence type="ECO:0000256" key="7">
    <source>
        <dbReference type="RuleBase" id="RU364083"/>
    </source>
</evidence>
<organism evidence="9 10">
    <name type="scientific">Leucobacter rhizosphaerae</name>
    <dbReference type="NCBI Taxonomy" id="2932245"/>
    <lineage>
        <taxon>Bacteria</taxon>
        <taxon>Bacillati</taxon>
        <taxon>Actinomycetota</taxon>
        <taxon>Actinomycetes</taxon>
        <taxon>Micrococcales</taxon>
        <taxon>Microbacteriaceae</taxon>
        <taxon>Leucobacter</taxon>
    </lineage>
</organism>
<comment type="function">
    <text evidence="7">Part of the ABC transporter complex PotABCD involved in spermidine/putrescine import. Responsible for energy coupling to the transport system.</text>
</comment>
<keyword evidence="10" id="KW-1185">Reference proteome</keyword>
<dbReference type="PROSITE" id="PS50893">
    <property type="entry name" value="ABC_TRANSPORTER_2"/>
    <property type="match status" value="1"/>
</dbReference>
<dbReference type="InterPro" id="IPR017871">
    <property type="entry name" value="ABC_transporter-like_CS"/>
</dbReference>
<comment type="catalytic activity">
    <reaction evidence="7">
        <text>ATP + H2O + polyamine-[polyamine-binding protein]Side 1 = ADP + phosphate + polyamineSide 2 + [polyamine-binding protein]Side 1.</text>
        <dbReference type="EC" id="7.6.2.11"/>
    </reaction>
</comment>
<accession>A0ABY4FZ03</accession>
<name>A0ABY4FZ03_9MICO</name>
<dbReference type="InterPro" id="IPR008995">
    <property type="entry name" value="Mo/tungstate-bd_C_term_dom"/>
</dbReference>
<dbReference type="GO" id="GO:0005524">
    <property type="term" value="F:ATP binding"/>
    <property type="evidence" value="ECO:0007669"/>
    <property type="project" value="UniProtKB-KW"/>
</dbReference>
<dbReference type="Gene3D" id="3.40.50.300">
    <property type="entry name" value="P-loop containing nucleotide triphosphate hydrolases"/>
    <property type="match status" value="1"/>
</dbReference>
<dbReference type="InterPro" id="IPR003439">
    <property type="entry name" value="ABC_transporter-like_ATP-bd"/>
</dbReference>
<dbReference type="PANTHER" id="PTHR42781:SF4">
    <property type="entry name" value="SPERMIDINE_PUTRESCINE IMPORT ATP-BINDING PROTEIN POTA"/>
    <property type="match status" value="1"/>
</dbReference>
<evidence type="ECO:0000256" key="1">
    <source>
        <dbReference type="ARBA" id="ARBA00022448"/>
    </source>
</evidence>
<dbReference type="PANTHER" id="PTHR42781">
    <property type="entry name" value="SPERMIDINE/PUTRESCINE IMPORT ATP-BINDING PROTEIN POTA"/>
    <property type="match status" value="1"/>
</dbReference>
<evidence type="ECO:0000256" key="4">
    <source>
        <dbReference type="ARBA" id="ARBA00022840"/>
    </source>
</evidence>
<dbReference type="RefSeq" id="WP_244687998.1">
    <property type="nucleotide sequence ID" value="NZ_CP095043.1"/>
</dbReference>
<gene>
    <name evidence="7" type="primary">potA</name>
    <name evidence="9" type="ORF">MUN76_05860</name>
</gene>
<dbReference type="EMBL" id="CP095043">
    <property type="protein sequence ID" value="UOQ61493.1"/>
    <property type="molecule type" value="Genomic_DNA"/>
</dbReference>
<dbReference type="InterPro" id="IPR005893">
    <property type="entry name" value="PotA-like"/>
</dbReference>
<dbReference type="EC" id="7.6.2.11" evidence="7"/>
<dbReference type="SUPFAM" id="SSF50331">
    <property type="entry name" value="MOP-like"/>
    <property type="match status" value="1"/>
</dbReference>
<dbReference type="Pfam" id="PF00005">
    <property type="entry name" value="ABC_tran"/>
    <property type="match status" value="1"/>
</dbReference>
<evidence type="ECO:0000256" key="3">
    <source>
        <dbReference type="ARBA" id="ARBA00022741"/>
    </source>
</evidence>
<evidence type="ECO:0000256" key="5">
    <source>
        <dbReference type="ARBA" id="ARBA00022967"/>
    </source>
</evidence>
<comment type="similarity">
    <text evidence="7">Belongs to the ABC transporter superfamily. Spermidine/putrescine importer (TC 3.A.1.11.1) family.</text>
</comment>
<dbReference type="Proteomes" id="UP000831775">
    <property type="component" value="Chromosome"/>
</dbReference>
<dbReference type="PROSITE" id="PS00211">
    <property type="entry name" value="ABC_TRANSPORTER_1"/>
    <property type="match status" value="1"/>
</dbReference>
<dbReference type="NCBIfam" id="TIGR01187">
    <property type="entry name" value="potA"/>
    <property type="match status" value="1"/>
</dbReference>